<dbReference type="Gene3D" id="1.20.1250.20">
    <property type="entry name" value="MFS general substrate transporter like domains"/>
    <property type="match status" value="2"/>
</dbReference>
<feature type="transmembrane region" description="Helical" evidence="4">
    <location>
        <begin position="427"/>
        <end position="447"/>
    </location>
</feature>
<dbReference type="Pfam" id="PF20684">
    <property type="entry name" value="Fung_rhodopsin"/>
    <property type="match status" value="1"/>
</dbReference>
<dbReference type="PROSITE" id="PS50850">
    <property type="entry name" value="MFS"/>
    <property type="match status" value="1"/>
</dbReference>
<feature type="transmembrane region" description="Helical" evidence="4">
    <location>
        <begin position="496"/>
        <end position="513"/>
    </location>
</feature>
<keyword evidence="4" id="KW-0472">Membrane</keyword>
<feature type="transmembrane region" description="Helical" evidence="4">
    <location>
        <begin position="72"/>
        <end position="97"/>
    </location>
</feature>
<feature type="region of interest" description="Disordered" evidence="3">
    <location>
        <begin position="861"/>
        <end position="886"/>
    </location>
</feature>
<dbReference type="RefSeq" id="XP_018126877.1">
    <property type="nucleotide sequence ID" value="XM_018278642.2"/>
</dbReference>
<dbReference type="GO" id="GO:0022857">
    <property type="term" value="F:transmembrane transporter activity"/>
    <property type="evidence" value="ECO:0007669"/>
    <property type="project" value="InterPro"/>
</dbReference>
<dbReference type="PANTHER" id="PTHR43702:SF13">
    <property type="entry name" value="MONOSACCHARIDE TRANSPORTER, PUTATIVE (AFU_ORTHOLOGUE AFUA_4G06630)-RELATED"/>
    <property type="match status" value="1"/>
</dbReference>
<feature type="transmembrane region" description="Helical" evidence="4">
    <location>
        <begin position="37"/>
        <end position="60"/>
    </location>
</feature>
<evidence type="ECO:0000256" key="4">
    <source>
        <dbReference type="SAM" id="Phobius"/>
    </source>
</evidence>
<reference evidence="6 7" key="1">
    <citation type="submission" date="2016-03" db="EMBL/GenBank/DDBJ databases">
        <title>Comparative genomics of Pseudogymnoascus destructans, the fungus causing white-nose syndrome of bats.</title>
        <authorList>
            <person name="Palmer J.M."/>
            <person name="Drees K.P."/>
            <person name="Foster J.T."/>
            <person name="Lindner D.L."/>
        </authorList>
    </citation>
    <scope>NUCLEOTIDE SEQUENCE [LARGE SCALE GENOMIC DNA]</scope>
    <source>
        <strain evidence="6 7">UAMH 10579</strain>
    </source>
</reference>
<feature type="domain" description="Major facilitator superfamily (MFS) profile" evidence="5">
    <location>
        <begin position="430"/>
        <end position="845"/>
    </location>
</feature>
<sequence>MQATDQAPQRPSVIELADARPGRDSQMIPAKFPSRGLAVEVVALTTLGVATLFVVARLVTRLGLAKKSTWDDLVIVVGWILALGVTLSIVFGVANGLGRHDADIPHESRDDFRKCVYSFSVLYNPALMATKTSILLFYLRLSKNKKYFRLATYLTLAVVNIAGTILTFFSIFLCDPITKTFSDSSGQKCIRLVTLYFAASPTNVATDIVILMLPIPILTGTQLPRKQKIILVLTFALWLFVMIVDVIRINVLQNTILIITAGGRVPTLTDSFEDTADFAYLVAPALMWSAVEINAGIVCACIPTLRPLLRRVVPWLTKRVGSHSSGGSPKPKTKPTSRNHTSDVQSTTDETSGATAPTENRPIHSNARDLDIQMDQMEFLTQPRTENNITARNQTLLQVQSAGSAVYFGFFNLQPPKCMLRMSVGDSWKYCSVVTILFFMVGFSFGLLNALNDQISIVSQYTTKQSISLHTAFFGAYLIGPFTVGWYALKKGGFKIIFIVSLCLYGIGILMLWPSASFVSLPGFLISNVITGIGISSLELAANPFITLCGPPQYGEIRLLFAQAMQAGGVAVSELIANKGFAPLIQKKMNLIPVQWTYFSVALFAIVIALFFYYMPLPEAGDEDLQKELQPHLLPMNRAVRSASSTHIGGIRTVFLTLALGVMVQSIYLLSLEALNIWYIEVLAPPPAEQKIHGLSLSPRNYLLLAYSLMFFSRVVAGLLCLIMRPRLILLLFLAGSLAFTIAFVALPEGKSAKDPNLVAVLGIMIFLFLAPVFPLVYAITLRGMGRNTRIAAAMLTASRCIGTVGPWIIFGAMRNRSLRRSFWVIILLLGVALVFPVYLSVVRKARFVVDWNFRDREGEERPESQRRQSGIPDIMRQSEEDEDRGWERWGRWGSWGEEKIRRASAVGTEKVKKVVVVLREWADW</sequence>
<dbReference type="Pfam" id="PF07690">
    <property type="entry name" value="MFS_1"/>
    <property type="match status" value="1"/>
</dbReference>
<evidence type="ECO:0000313" key="7">
    <source>
        <dbReference type="Proteomes" id="UP000091956"/>
    </source>
</evidence>
<feature type="transmembrane region" description="Helical" evidence="4">
    <location>
        <begin position="596"/>
        <end position="615"/>
    </location>
</feature>
<feature type="transmembrane region" description="Helical" evidence="4">
    <location>
        <begin position="759"/>
        <end position="779"/>
    </location>
</feature>
<feature type="region of interest" description="Disordered" evidence="3">
    <location>
        <begin position="320"/>
        <end position="365"/>
    </location>
</feature>
<feature type="transmembrane region" description="Helical" evidence="4">
    <location>
        <begin position="791"/>
        <end position="811"/>
    </location>
</feature>
<dbReference type="STRING" id="342668.A0A1B8GBD4"/>
<dbReference type="GO" id="GO:0005886">
    <property type="term" value="C:plasma membrane"/>
    <property type="evidence" value="ECO:0007669"/>
    <property type="project" value="UniProtKB-SubCell"/>
</dbReference>
<evidence type="ECO:0000256" key="1">
    <source>
        <dbReference type="ARBA" id="ARBA00004429"/>
    </source>
</evidence>
<protein>
    <recommendedName>
        <fullName evidence="5">Major facilitator superfamily (MFS) profile domain-containing protein</fullName>
    </recommendedName>
</protein>
<dbReference type="EMBL" id="KV460257">
    <property type="protein sequence ID" value="OBT93144.1"/>
    <property type="molecule type" value="Genomic_DNA"/>
</dbReference>
<feature type="transmembrane region" description="Helical" evidence="4">
    <location>
        <begin position="654"/>
        <end position="680"/>
    </location>
</feature>
<dbReference type="OrthoDB" id="546893at2759"/>
<dbReference type="PANTHER" id="PTHR43702">
    <property type="entry name" value="L-FUCOSE-PROTON SYMPORTER"/>
    <property type="match status" value="1"/>
</dbReference>
<keyword evidence="4" id="KW-1133">Transmembrane helix</keyword>
<dbReference type="InterPro" id="IPR011701">
    <property type="entry name" value="MFS"/>
</dbReference>
<dbReference type="InterPro" id="IPR049326">
    <property type="entry name" value="Rhodopsin_dom_fungi"/>
</dbReference>
<reference evidence="7" key="2">
    <citation type="journal article" date="2018" name="Nat. Commun.">
        <title>Extreme sensitivity to ultraviolet light in the fungal pathogen causing white-nose syndrome of bats.</title>
        <authorList>
            <person name="Palmer J.M."/>
            <person name="Drees K.P."/>
            <person name="Foster J.T."/>
            <person name="Lindner D.L."/>
        </authorList>
    </citation>
    <scope>NUCLEOTIDE SEQUENCE [LARGE SCALE GENOMIC DNA]</scope>
    <source>
        <strain evidence="7">UAMH 10579</strain>
    </source>
</reference>
<evidence type="ECO:0000256" key="3">
    <source>
        <dbReference type="SAM" id="MobiDB-lite"/>
    </source>
</evidence>
<feature type="transmembrane region" description="Helical" evidence="4">
    <location>
        <begin position="117"/>
        <end position="139"/>
    </location>
</feature>
<evidence type="ECO:0000256" key="2">
    <source>
        <dbReference type="ARBA" id="ARBA00022475"/>
    </source>
</evidence>
<keyword evidence="4" id="KW-0812">Transmembrane</keyword>
<dbReference type="SUPFAM" id="SSF103473">
    <property type="entry name" value="MFS general substrate transporter"/>
    <property type="match status" value="1"/>
</dbReference>
<dbReference type="InterPro" id="IPR020846">
    <property type="entry name" value="MFS_dom"/>
</dbReference>
<keyword evidence="2" id="KW-1003">Cell membrane</keyword>
<accession>A0A1B8GBD4</accession>
<organism evidence="6 7">
    <name type="scientific">Pseudogymnoascus verrucosus</name>
    <dbReference type="NCBI Taxonomy" id="342668"/>
    <lineage>
        <taxon>Eukaryota</taxon>
        <taxon>Fungi</taxon>
        <taxon>Dikarya</taxon>
        <taxon>Ascomycota</taxon>
        <taxon>Pezizomycotina</taxon>
        <taxon>Leotiomycetes</taxon>
        <taxon>Thelebolales</taxon>
        <taxon>Thelebolaceae</taxon>
        <taxon>Pseudogymnoascus</taxon>
    </lineage>
</organism>
<feature type="transmembrane region" description="Helical" evidence="4">
    <location>
        <begin position="823"/>
        <end position="842"/>
    </location>
</feature>
<dbReference type="GeneID" id="28842613"/>
<proteinExistence type="predicted"/>
<dbReference type="InterPro" id="IPR036259">
    <property type="entry name" value="MFS_trans_sf"/>
</dbReference>
<dbReference type="Proteomes" id="UP000091956">
    <property type="component" value="Unassembled WGS sequence"/>
</dbReference>
<comment type="subcellular location">
    <subcellularLocation>
        <location evidence="1">Cell inner membrane</location>
        <topology evidence="1">Multi-pass membrane protein</topology>
    </subcellularLocation>
</comment>
<dbReference type="AlphaFoldDB" id="A0A1B8GBD4"/>
<feature type="transmembrane region" description="Helical" evidence="4">
    <location>
        <begin position="229"/>
        <end position="247"/>
    </location>
</feature>
<evidence type="ECO:0000313" key="6">
    <source>
        <dbReference type="EMBL" id="OBT93144.1"/>
    </source>
</evidence>
<feature type="transmembrane region" description="Helical" evidence="4">
    <location>
        <begin position="700"/>
        <end position="721"/>
    </location>
</feature>
<feature type="transmembrane region" description="Helical" evidence="4">
    <location>
        <begin position="151"/>
        <end position="173"/>
    </location>
</feature>
<feature type="transmembrane region" description="Helical" evidence="4">
    <location>
        <begin position="467"/>
        <end position="489"/>
    </location>
</feature>
<feature type="transmembrane region" description="Helical" evidence="4">
    <location>
        <begin position="193"/>
        <end position="217"/>
    </location>
</feature>
<keyword evidence="7" id="KW-1185">Reference proteome</keyword>
<evidence type="ECO:0000259" key="5">
    <source>
        <dbReference type="PROSITE" id="PS50850"/>
    </source>
</evidence>
<feature type="transmembrane region" description="Helical" evidence="4">
    <location>
        <begin position="728"/>
        <end position="747"/>
    </location>
</feature>
<name>A0A1B8GBD4_9PEZI</name>
<gene>
    <name evidence="6" type="ORF">VE01_09227</name>
</gene>
<dbReference type="InterPro" id="IPR050375">
    <property type="entry name" value="MFS_TsgA-like"/>
</dbReference>
<feature type="compositionally biased region" description="Polar residues" evidence="3">
    <location>
        <begin position="338"/>
        <end position="358"/>
    </location>
</feature>